<gene>
    <name evidence="1" type="ORF">ACA29_24400</name>
</gene>
<dbReference type="InterPro" id="IPR012674">
    <property type="entry name" value="Calycin"/>
</dbReference>
<evidence type="ECO:0008006" key="3">
    <source>
        <dbReference type="Google" id="ProtNLM"/>
    </source>
</evidence>
<dbReference type="Gene3D" id="2.40.128.20">
    <property type="match status" value="1"/>
</dbReference>
<evidence type="ECO:0000313" key="1">
    <source>
        <dbReference type="EMBL" id="KRG08729.1"/>
    </source>
</evidence>
<accession>A0A0Q9XN43</accession>
<dbReference type="Proteomes" id="UP000053881">
    <property type="component" value="Unassembled WGS sequence"/>
</dbReference>
<dbReference type="EMBL" id="LGPB01000142">
    <property type="protein sequence ID" value="KRG08729.1"/>
    <property type="molecule type" value="Genomic_DNA"/>
</dbReference>
<sequence length="150" mass="17429">MLSLLTDTQTSIKIHLTTKIKLDQDEETYELTVFGRHYQKGDTIYLKYDEIQEQGTIHTVVKITKDEAFILRTGLLKMRLNFKLNEQKRGSHESELGTLFLTTNTKQFTHNETNDHCDGKLSLAYELSMQGKLAGFYEMEIVYKEEEGNQ</sequence>
<dbReference type="PATRIC" id="fig|217031.4.peg.8236"/>
<evidence type="ECO:0000313" key="2">
    <source>
        <dbReference type="Proteomes" id="UP000053881"/>
    </source>
</evidence>
<protein>
    <recommendedName>
        <fullName evidence="3">DUF1934 domain-containing protein</fullName>
    </recommendedName>
</protein>
<proteinExistence type="predicted"/>
<dbReference type="InterPro" id="IPR015231">
    <property type="entry name" value="DUF1934"/>
</dbReference>
<dbReference type="AlphaFoldDB" id="A0A0Q9XN43"/>
<dbReference type="SUPFAM" id="SSF50814">
    <property type="entry name" value="Lipocalins"/>
    <property type="match status" value="1"/>
</dbReference>
<dbReference type="Pfam" id="PF09148">
    <property type="entry name" value="DUF1934"/>
    <property type="match status" value="1"/>
</dbReference>
<reference evidence="1 2" key="1">
    <citation type="submission" date="2015-06" db="EMBL/GenBank/DDBJ databases">
        <title>Genome sequencing project of Bacillus galactosidilyticus PL133.</title>
        <authorList>
            <person name="Gaiero J."/>
            <person name="Nicol R."/>
            <person name="Habash M."/>
        </authorList>
    </citation>
    <scope>NUCLEOTIDE SEQUENCE [LARGE SCALE GENOMIC DNA]</scope>
    <source>
        <strain evidence="1 2">PL133</strain>
    </source>
</reference>
<name>A0A0Q9XN43_9BACI</name>
<organism evidence="1 2">
    <name type="scientific">Lederbergia galactosidilytica</name>
    <dbReference type="NCBI Taxonomy" id="217031"/>
    <lineage>
        <taxon>Bacteria</taxon>
        <taxon>Bacillati</taxon>
        <taxon>Bacillota</taxon>
        <taxon>Bacilli</taxon>
        <taxon>Bacillales</taxon>
        <taxon>Bacillaceae</taxon>
        <taxon>Lederbergia</taxon>
    </lineage>
</organism>
<comment type="caution">
    <text evidence="1">The sequence shown here is derived from an EMBL/GenBank/DDBJ whole genome shotgun (WGS) entry which is preliminary data.</text>
</comment>